<evidence type="ECO:0000313" key="11">
    <source>
        <dbReference type="Proteomes" id="UP000313988"/>
    </source>
</evidence>
<keyword evidence="4" id="KW-0119">Carbohydrate metabolism</keyword>
<dbReference type="Proteomes" id="UP000313988">
    <property type="component" value="Unassembled WGS sequence"/>
</dbReference>
<dbReference type="Proteomes" id="UP000629870">
    <property type="component" value="Unassembled WGS sequence"/>
</dbReference>
<accession>A0A5C4XXK3</accession>
<evidence type="ECO:0000256" key="5">
    <source>
        <dbReference type="ARBA" id="ARBA00023295"/>
    </source>
</evidence>
<comment type="similarity">
    <text evidence="1 8">Belongs to the glycosyl hydrolase 43 family.</text>
</comment>
<keyword evidence="12" id="KW-1185">Reference proteome</keyword>
<dbReference type="GO" id="GO:0004553">
    <property type="term" value="F:hydrolase activity, hydrolyzing O-glycosyl compounds"/>
    <property type="evidence" value="ECO:0007669"/>
    <property type="project" value="InterPro"/>
</dbReference>
<dbReference type="GO" id="GO:0045493">
    <property type="term" value="P:xylan catabolic process"/>
    <property type="evidence" value="ECO:0007669"/>
    <property type="project" value="UniProtKB-KW"/>
</dbReference>
<dbReference type="Pfam" id="PF04616">
    <property type="entry name" value="Glyco_hydro_43"/>
    <property type="match status" value="1"/>
</dbReference>
<gene>
    <name evidence="10" type="ORF">FHR04_17720</name>
    <name evidence="9" type="ORF">HNQ04_003663</name>
</gene>
<evidence type="ECO:0000313" key="9">
    <source>
        <dbReference type="EMBL" id="MBB6018385.1"/>
    </source>
</evidence>
<feature type="site" description="Important for catalytic activity, responsible for pKa modulation of the active site Glu and correct orientation of both the proton donor and substrate" evidence="7">
    <location>
        <position position="131"/>
    </location>
</feature>
<evidence type="ECO:0000256" key="6">
    <source>
        <dbReference type="PIRSR" id="PIRSR606710-1"/>
    </source>
</evidence>
<name>A0A5C4XXK3_9DEIO</name>
<keyword evidence="5 8" id="KW-0326">Glycosidase</keyword>
<evidence type="ECO:0000256" key="3">
    <source>
        <dbReference type="ARBA" id="ARBA00022801"/>
    </source>
</evidence>
<evidence type="ECO:0000256" key="1">
    <source>
        <dbReference type="ARBA" id="ARBA00009865"/>
    </source>
</evidence>
<dbReference type="RefSeq" id="WP_139404558.1">
    <property type="nucleotide sequence ID" value="NZ_JACHEW010000029.1"/>
</dbReference>
<evidence type="ECO:0000256" key="8">
    <source>
        <dbReference type="RuleBase" id="RU361187"/>
    </source>
</evidence>
<dbReference type="SUPFAM" id="SSF75005">
    <property type="entry name" value="Arabinanase/levansucrase/invertase"/>
    <property type="match status" value="1"/>
</dbReference>
<dbReference type="EMBL" id="VDMO01000027">
    <property type="protein sequence ID" value="TNM67818.1"/>
    <property type="molecule type" value="Genomic_DNA"/>
</dbReference>
<proteinExistence type="inferred from homology"/>
<dbReference type="AlphaFoldDB" id="A0A5C4XXK3"/>
<dbReference type="PANTHER" id="PTHR43772">
    <property type="entry name" value="ENDO-1,4-BETA-XYLANASE"/>
    <property type="match status" value="1"/>
</dbReference>
<feature type="active site" description="Proton acceptor" evidence="6">
    <location>
        <position position="22"/>
    </location>
</feature>
<feature type="active site" description="Proton donor" evidence="6">
    <location>
        <position position="204"/>
    </location>
</feature>
<keyword evidence="3 8" id="KW-0378">Hydrolase</keyword>
<dbReference type="InterPro" id="IPR052176">
    <property type="entry name" value="Glycosyl_Hydrlase_43_Enz"/>
</dbReference>
<protein>
    <submittedName>
        <fullName evidence="9">GH43 family beta-xylosidase</fullName>
    </submittedName>
    <submittedName>
        <fullName evidence="10">Glycoside hydrolase</fullName>
    </submittedName>
</protein>
<sequence>MSDPDSAVSLPPGPLYSGDFADPFVLNVDGTYYAYGTGQHGELGRRAFEALSSPDLVNWTPHGGVLEPLSTERMDYWAPEVARANDTFYLYSSVGHGDQGHHLRVAAAAHPLGPFVDRGLNLTPDEPFAIDPHPFQAPDGTWWLFFARDNLGSARPGTVLAVAPLHDMTRLGDAQTILRASGDWQRYQAGRAMYGGVYDWHTLEGPFVLFRDGLFHLLYSGGAWINESYGVGHAVADHPLGPWTEPVPGANVLHSAGTLRGPGHTSVTTLNGQDVLIFHAWDAGHTRRQLHAAPLRWKNGRPCAMPPVS</sequence>
<keyword evidence="2" id="KW-0624">Polysaccharide degradation</keyword>
<dbReference type="PANTHER" id="PTHR43772:SF2">
    <property type="entry name" value="PUTATIVE (AFU_ORTHOLOGUE AFUA_2G04480)-RELATED"/>
    <property type="match status" value="1"/>
</dbReference>
<dbReference type="InterPro" id="IPR006710">
    <property type="entry name" value="Glyco_hydro_43"/>
</dbReference>
<dbReference type="InterPro" id="IPR023296">
    <property type="entry name" value="Glyco_hydro_beta-prop_sf"/>
</dbReference>
<reference evidence="9 12" key="2">
    <citation type="submission" date="2020-08" db="EMBL/GenBank/DDBJ databases">
        <title>Genomic Encyclopedia of Type Strains, Phase IV (KMG-IV): sequencing the most valuable type-strain genomes for metagenomic binning, comparative biology and taxonomic classification.</title>
        <authorList>
            <person name="Goeker M."/>
        </authorList>
    </citation>
    <scope>NUCLEOTIDE SEQUENCE [LARGE SCALE GENOMIC DNA]</scope>
    <source>
        <strain evidence="9 12">DSM 12027</strain>
    </source>
</reference>
<dbReference type="EMBL" id="JACHEW010000029">
    <property type="protein sequence ID" value="MBB6018385.1"/>
    <property type="molecule type" value="Genomic_DNA"/>
</dbReference>
<dbReference type="OrthoDB" id="273314at2"/>
<dbReference type="CDD" id="cd08991">
    <property type="entry name" value="GH43_HoAraf43-like"/>
    <property type="match status" value="1"/>
</dbReference>
<comment type="caution">
    <text evidence="10">The sequence shown here is derived from an EMBL/GenBank/DDBJ whole genome shotgun (WGS) entry which is preliminary data.</text>
</comment>
<dbReference type="Gene3D" id="2.115.10.20">
    <property type="entry name" value="Glycosyl hydrolase domain, family 43"/>
    <property type="match status" value="1"/>
</dbReference>
<evidence type="ECO:0000313" key="12">
    <source>
        <dbReference type="Proteomes" id="UP000629870"/>
    </source>
</evidence>
<keyword evidence="2" id="KW-0858">Xylan degradation</keyword>
<reference evidence="10 11" key="1">
    <citation type="submission" date="2019-06" db="EMBL/GenBank/DDBJ databases">
        <title>Genome sequence of Deinococcus radiopugnans ATCC 19172.</title>
        <authorList>
            <person name="Maclea K.S."/>
            <person name="Maynard C.R."/>
        </authorList>
    </citation>
    <scope>NUCLEOTIDE SEQUENCE [LARGE SCALE GENOMIC DNA]</scope>
    <source>
        <strain evidence="10 11">ATCC 19172</strain>
    </source>
</reference>
<evidence type="ECO:0000256" key="4">
    <source>
        <dbReference type="ARBA" id="ARBA00023277"/>
    </source>
</evidence>
<evidence type="ECO:0000313" key="10">
    <source>
        <dbReference type="EMBL" id="TNM67818.1"/>
    </source>
</evidence>
<evidence type="ECO:0000256" key="2">
    <source>
        <dbReference type="ARBA" id="ARBA00022651"/>
    </source>
</evidence>
<evidence type="ECO:0000256" key="7">
    <source>
        <dbReference type="PIRSR" id="PIRSR606710-2"/>
    </source>
</evidence>
<organism evidence="10 11">
    <name type="scientific">Deinococcus radiopugnans ATCC 19172</name>
    <dbReference type="NCBI Taxonomy" id="585398"/>
    <lineage>
        <taxon>Bacteria</taxon>
        <taxon>Thermotogati</taxon>
        <taxon>Deinococcota</taxon>
        <taxon>Deinococci</taxon>
        <taxon>Deinococcales</taxon>
        <taxon>Deinococcaceae</taxon>
        <taxon>Deinococcus</taxon>
    </lineage>
</organism>